<dbReference type="EC" id="2.4.-.-" evidence="3"/>
<keyword evidence="3" id="KW-0328">Glycosyltransferase</keyword>
<proteinExistence type="predicted"/>
<comment type="caution">
    <text evidence="3">The sequence shown here is derived from an EMBL/GenBank/DDBJ whole genome shotgun (WGS) entry which is preliminary data.</text>
</comment>
<dbReference type="InterPro" id="IPR028098">
    <property type="entry name" value="Glyco_trans_4-like_N"/>
</dbReference>
<keyword evidence="3" id="KW-0808">Transferase</keyword>
<reference evidence="3" key="1">
    <citation type="submission" date="2021-07" db="EMBL/GenBank/DDBJ databases">
        <title>Neiella marina sp. nov., isolated from the intestinal content of sea cucumber Apostichopus japonicus.</title>
        <authorList>
            <person name="Bai X."/>
        </authorList>
    </citation>
    <scope>NUCLEOTIDE SEQUENCE</scope>
    <source>
        <strain evidence="3">126</strain>
    </source>
</reference>
<dbReference type="RefSeq" id="WP_220105103.1">
    <property type="nucleotide sequence ID" value="NZ_JAHZSS010000023.1"/>
</dbReference>
<dbReference type="SUPFAM" id="SSF53756">
    <property type="entry name" value="UDP-Glycosyltransferase/glycogen phosphorylase"/>
    <property type="match status" value="1"/>
</dbReference>
<dbReference type="InterPro" id="IPR001296">
    <property type="entry name" value="Glyco_trans_1"/>
</dbReference>
<gene>
    <name evidence="3" type="ORF">K0504_15690</name>
</gene>
<feature type="domain" description="Glycosyltransferase subfamily 4-like N-terminal" evidence="2">
    <location>
        <begin position="13"/>
        <end position="174"/>
    </location>
</feature>
<sequence>MSVFIQVVQHLKPGGIETMALDLCRMRERGEVAYVVSLEGTKKQALLDWPKLRPFADHLLFLDKQPGWQPSLIKRLMDLMRFFDVASVHTHHIGPLVYAGIAARLSGISSLIHTEHDAWHLQDKKRCRLQRLMLSVVRPQLVADARLVAKDMSRHLRVSTGDVQVIQNGINTERFCLGSKAIARAALQLPQTCALVGAAGRLEPEKGHSVLLQAVAELTPDVHLAIAGDGSLKTELQVLSEQLGINDRVHFLGNVEQMPQFYQALDLFCLPSFNEGLSLVLLEAQACGIPAVVTNVGASHEALCPGSGHLIEPGAPKQMAACLQQALAKPSAVNPRLFVTAEGDGKTMAKRYAGLRNSWVYAA</sequence>
<evidence type="ECO:0000259" key="2">
    <source>
        <dbReference type="Pfam" id="PF13439"/>
    </source>
</evidence>
<evidence type="ECO:0000313" key="3">
    <source>
        <dbReference type="EMBL" id="MBW8192481.1"/>
    </source>
</evidence>
<evidence type="ECO:0000313" key="4">
    <source>
        <dbReference type="Proteomes" id="UP001166251"/>
    </source>
</evidence>
<organism evidence="3 4">
    <name type="scientific">Neiella holothuriorum</name>
    <dbReference type="NCBI Taxonomy" id="2870530"/>
    <lineage>
        <taxon>Bacteria</taxon>
        <taxon>Pseudomonadati</taxon>
        <taxon>Pseudomonadota</taxon>
        <taxon>Gammaproteobacteria</taxon>
        <taxon>Alteromonadales</taxon>
        <taxon>Echinimonadaceae</taxon>
        <taxon>Neiella</taxon>
    </lineage>
</organism>
<evidence type="ECO:0000259" key="1">
    <source>
        <dbReference type="Pfam" id="PF00534"/>
    </source>
</evidence>
<dbReference type="Gene3D" id="3.40.50.2000">
    <property type="entry name" value="Glycogen Phosphorylase B"/>
    <property type="match status" value="2"/>
</dbReference>
<name>A0ABS7EJG8_9GAMM</name>
<dbReference type="Pfam" id="PF00534">
    <property type="entry name" value="Glycos_transf_1"/>
    <property type="match status" value="1"/>
</dbReference>
<feature type="domain" description="Glycosyl transferase family 1" evidence="1">
    <location>
        <begin position="183"/>
        <end position="330"/>
    </location>
</feature>
<keyword evidence="4" id="KW-1185">Reference proteome</keyword>
<accession>A0ABS7EJG8</accession>
<dbReference type="Proteomes" id="UP001166251">
    <property type="component" value="Unassembled WGS sequence"/>
</dbReference>
<dbReference type="PANTHER" id="PTHR12526">
    <property type="entry name" value="GLYCOSYLTRANSFERASE"/>
    <property type="match status" value="1"/>
</dbReference>
<dbReference type="Pfam" id="PF13439">
    <property type="entry name" value="Glyco_transf_4"/>
    <property type="match status" value="1"/>
</dbReference>
<dbReference type="PANTHER" id="PTHR12526:SF637">
    <property type="entry name" value="GLYCOSYLTRANSFERASE EPSF-RELATED"/>
    <property type="match status" value="1"/>
</dbReference>
<dbReference type="GO" id="GO:0016757">
    <property type="term" value="F:glycosyltransferase activity"/>
    <property type="evidence" value="ECO:0007669"/>
    <property type="project" value="UniProtKB-KW"/>
</dbReference>
<dbReference type="EMBL" id="JAHZSS010000023">
    <property type="protein sequence ID" value="MBW8192481.1"/>
    <property type="molecule type" value="Genomic_DNA"/>
</dbReference>
<protein>
    <submittedName>
        <fullName evidence="3">Glycosyltransferase</fullName>
        <ecNumber evidence="3">2.4.-.-</ecNumber>
    </submittedName>
</protein>